<evidence type="ECO:0000313" key="6">
    <source>
        <dbReference type="Proteomes" id="UP000199493"/>
    </source>
</evidence>
<dbReference type="RefSeq" id="WP_044629833.1">
    <property type="nucleotide sequence ID" value="NZ_AP022821.1"/>
</dbReference>
<evidence type="ECO:0000313" key="4">
    <source>
        <dbReference type="EMBL" id="SIN61076.1"/>
    </source>
</evidence>
<accession>A0A0D7UWB3</accession>
<dbReference type="Proteomes" id="UP000503197">
    <property type="component" value="Chromosome"/>
</dbReference>
<dbReference type="EMBL" id="FODB01000027">
    <property type="protein sequence ID" value="SEN85284.1"/>
    <property type="molecule type" value="Genomic_DNA"/>
</dbReference>
<dbReference type="Proteomes" id="UP000199493">
    <property type="component" value="Unassembled WGS sequence"/>
</dbReference>
<dbReference type="EMBL" id="FSQX01000001">
    <property type="protein sequence ID" value="SIN61076.1"/>
    <property type="molecule type" value="Genomic_DNA"/>
</dbReference>
<dbReference type="GeneID" id="97276140"/>
<sequence>MNDPPKQRIDDLKEASPFRTHRIHAINSDWYFLTREGQNIGPFPNKKAAEDSLAELLKTVKMDE</sequence>
<dbReference type="InterPro" id="IPR045630">
    <property type="entry name" value="DUF6316"/>
</dbReference>
<dbReference type="STRING" id="77097.SAMN04490369_102724"/>
<dbReference type="EMBL" id="AP022821">
    <property type="protein sequence ID" value="BCA90986.1"/>
    <property type="molecule type" value="Genomic_DNA"/>
</dbReference>
<dbReference type="AlphaFoldDB" id="A0A0D7UWB3"/>
<reference evidence="3 6" key="1">
    <citation type="submission" date="2016-10" db="EMBL/GenBank/DDBJ databases">
        <authorList>
            <person name="de Groot N.N."/>
        </authorList>
    </citation>
    <scope>NUCLEOTIDE SEQUENCE [LARGE SCALE GENOMIC DNA]</scope>
    <source>
        <strain evidence="3 6">558</strain>
    </source>
</reference>
<accession>A0A1H8JWZ8</accession>
<organism evidence="4 5">
    <name type="scientific">Vreelandella aquamarina</name>
    <dbReference type="NCBI Taxonomy" id="77097"/>
    <lineage>
        <taxon>Bacteria</taxon>
        <taxon>Pseudomonadati</taxon>
        <taxon>Pseudomonadota</taxon>
        <taxon>Gammaproteobacteria</taxon>
        <taxon>Oceanospirillales</taxon>
        <taxon>Halomonadaceae</taxon>
        <taxon>Vreelandella</taxon>
    </lineage>
</organism>
<evidence type="ECO:0000313" key="5">
    <source>
        <dbReference type="Proteomes" id="UP000185024"/>
    </source>
</evidence>
<evidence type="ECO:0000313" key="3">
    <source>
        <dbReference type="EMBL" id="SEN85284.1"/>
    </source>
</evidence>
<reference evidence="2 7" key="3">
    <citation type="submission" date="2020-02" db="EMBL/GenBank/DDBJ databases">
        <title>Complete Genome Sequence of Halomonas meridiana strain BAA-801, Isolated from Deep Sea Thermal Vent.</title>
        <authorList>
            <person name="Takahashi Y."/>
            <person name="Takahashi H."/>
            <person name="Galipon J."/>
            <person name="Arakawa K."/>
        </authorList>
    </citation>
    <scope>NUCLEOTIDE SEQUENCE [LARGE SCALE GENOMIC DNA]</scope>
    <source>
        <strain evidence="2 7">Slthf1</strain>
    </source>
</reference>
<evidence type="ECO:0000259" key="1">
    <source>
        <dbReference type="Pfam" id="PF19837"/>
    </source>
</evidence>
<evidence type="ECO:0000313" key="2">
    <source>
        <dbReference type="EMBL" id="BCA90986.1"/>
    </source>
</evidence>
<gene>
    <name evidence="2" type="ORF">HMSLTHF_07610</name>
    <name evidence="3" type="ORF">SAMN04490369_102724</name>
    <name evidence="4" type="ORF">SAMN05878438_0386</name>
</gene>
<evidence type="ECO:0000313" key="7">
    <source>
        <dbReference type="Proteomes" id="UP000503197"/>
    </source>
</evidence>
<reference evidence="4 5" key="2">
    <citation type="submission" date="2016-11" db="EMBL/GenBank/DDBJ databases">
        <authorList>
            <person name="Jaros S."/>
            <person name="Januszkiewicz K."/>
            <person name="Wedrychowicz H."/>
        </authorList>
    </citation>
    <scope>NUCLEOTIDE SEQUENCE [LARGE SCALE GENOMIC DNA]</scope>
    <source>
        <strain evidence="4 5">ACAM 239</strain>
    </source>
</reference>
<protein>
    <recommendedName>
        <fullName evidence="1">DUF6316 domain-containing protein</fullName>
    </recommendedName>
</protein>
<dbReference type="Proteomes" id="UP000185024">
    <property type="component" value="Unassembled WGS sequence"/>
</dbReference>
<proteinExistence type="predicted"/>
<name>A0A0D7UWB3_9GAMM</name>
<dbReference type="Pfam" id="PF19837">
    <property type="entry name" value="DUF6316"/>
    <property type="match status" value="1"/>
</dbReference>
<dbReference type="OrthoDB" id="6199386at2"/>
<feature type="domain" description="DUF6316" evidence="1">
    <location>
        <begin position="10"/>
        <end position="59"/>
    </location>
</feature>